<keyword evidence="7" id="KW-1185">Reference proteome</keyword>
<evidence type="ECO:0000313" key="6">
    <source>
        <dbReference type="EMBL" id="SPJ24049.1"/>
    </source>
</evidence>
<evidence type="ECO:0000313" key="7">
    <source>
        <dbReference type="Proteomes" id="UP000244912"/>
    </source>
</evidence>
<dbReference type="AlphaFoldDB" id="A0A2R8BV60"/>
<dbReference type="EMBL" id="ONZF01000003">
    <property type="protein sequence ID" value="SPJ24049.1"/>
    <property type="molecule type" value="Genomic_DNA"/>
</dbReference>
<dbReference type="PANTHER" id="PTHR30579">
    <property type="entry name" value="TRANSCRIPTIONAL REGULATOR"/>
    <property type="match status" value="1"/>
</dbReference>
<proteinExistence type="inferred from homology"/>
<evidence type="ECO:0000256" key="3">
    <source>
        <dbReference type="ARBA" id="ARBA00023125"/>
    </source>
</evidence>
<dbReference type="Gene3D" id="1.10.10.10">
    <property type="entry name" value="Winged helix-like DNA-binding domain superfamily/Winged helix DNA-binding domain"/>
    <property type="match status" value="1"/>
</dbReference>
<reference evidence="6 7" key="1">
    <citation type="submission" date="2018-03" db="EMBL/GenBank/DDBJ databases">
        <authorList>
            <person name="Keele B.F."/>
        </authorList>
    </citation>
    <scope>NUCLEOTIDE SEQUENCE [LARGE SCALE GENOMIC DNA]</scope>
    <source>
        <strain evidence="6 7">CECT 8504</strain>
    </source>
</reference>
<sequence>MHWDDMRVFLGVARDGGLTGAARSLRLDPATLGRRVARLEDALGAALFVKGPQGYRLTAEGGRLFDHAERAEAAMRAAEAELGGAMTGAVRIGAPEGCATWLLPQVTAEMVAANSGLTVEIVALPRVFDLNRREVDMAIAVSRPTAGRITVQKVSDYRLSLAAHRDYLVDRPIAAVDELSRHRVVGYVPDMIFDRELDYLGEIGVGRVDLASSSVVVQGQWIARGQGIGIVHDFALSQLPGVIRALPDAVRLTRAFWLLRPAEDPRAARLDAVAAALAQGLRAEVDRAEGLA</sequence>
<dbReference type="RefSeq" id="WP_108893892.1">
    <property type="nucleotide sequence ID" value="NZ_ONZF01000003.1"/>
</dbReference>
<evidence type="ECO:0000256" key="2">
    <source>
        <dbReference type="ARBA" id="ARBA00023015"/>
    </source>
</evidence>
<evidence type="ECO:0000256" key="1">
    <source>
        <dbReference type="ARBA" id="ARBA00009437"/>
    </source>
</evidence>
<dbReference type="CDD" id="cd05466">
    <property type="entry name" value="PBP2_LTTR_substrate"/>
    <property type="match status" value="1"/>
</dbReference>
<dbReference type="InterPro" id="IPR036388">
    <property type="entry name" value="WH-like_DNA-bd_sf"/>
</dbReference>
<evidence type="ECO:0000256" key="4">
    <source>
        <dbReference type="ARBA" id="ARBA00023163"/>
    </source>
</evidence>
<organism evidence="6 7">
    <name type="scientific">Palleronia abyssalis</name>
    <dbReference type="NCBI Taxonomy" id="1501240"/>
    <lineage>
        <taxon>Bacteria</taxon>
        <taxon>Pseudomonadati</taxon>
        <taxon>Pseudomonadota</taxon>
        <taxon>Alphaproteobacteria</taxon>
        <taxon>Rhodobacterales</taxon>
        <taxon>Roseobacteraceae</taxon>
        <taxon>Palleronia</taxon>
    </lineage>
</organism>
<dbReference type="InterPro" id="IPR005119">
    <property type="entry name" value="LysR_subst-bd"/>
</dbReference>
<dbReference type="OrthoDB" id="9787460at2"/>
<gene>
    <name evidence="6" type="primary">gltR_1</name>
    <name evidence="6" type="ORF">PAA8504_01874</name>
</gene>
<comment type="similarity">
    <text evidence="1">Belongs to the LysR transcriptional regulatory family.</text>
</comment>
<dbReference type="InterPro" id="IPR050176">
    <property type="entry name" value="LTTR"/>
</dbReference>
<dbReference type="InterPro" id="IPR000847">
    <property type="entry name" value="LysR_HTH_N"/>
</dbReference>
<dbReference type="Pfam" id="PF00126">
    <property type="entry name" value="HTH_1"/>
    <property type="match status" value="1"/>
</dbReference>
<dbReference type="GO" id="GO:0003700">
    <property type="term" value="F:DNA-binding transcription factor activity"/>
    <property type="evidence" value="ECO:0007669"/>
    <property type="project" value="InterPro"/>
</dbReference>
<dbReference type="SUPFAM" id="SSF53850">
    <property type="entry name" value="Periplasmic binding protein-like II"/>
    <property type="match status" value="1"/>
</dbReference>
<keyword evidence="4" id="KW-0804">Transcription</keyword>
<dbReference type="Proteomes" id="UP000244912">
    <property type="component" value="Unassembled WGS sequence"/>
</dbReference>
<dbReference type="PANTHER" id="PTHR30579:SF3">
    <property type="entry name" value="TRANSCRIPTIONAL REGULATORY PROTEIN"/>
    <property type="match status" value="1"/>
</dbReference>
<dbReference type="InterPro" id="IPR036390">
    <property type="entry name" value="WH_DNA-bd_sf"/>
</dbReference>
<keyword evidence="3" id="KW-0238">DNA-binding</keyword>
<evidence type="ECO:0000259" key="5">
    <source>
        <dbReference type="PROSITE" id="PS50931"/>
    </source>
</evidence>
<protein>
    <submittedName>
        <fullName evidence="6">HTH-type transcriptional regulator GltR</fullName>
    </submittedName>
</protein>
<dbReference type="GO" id="GO:0003677">
    <property type="term" value="F:DNA binding"/>
    <property type="evidence" value="ECO:0007669"/>
    <property type="project" value="UniProtKB-KW"/>
</dbReference>
<dbReference type="PROSITE" id="PS50931">
    <property type="entry name" value="HTH_LYSR"/>
    <property type="match status" value="1"/>
</dbReference>
<feature type="domain" description="HTH lysR-type" evidence="5">
    <location>
        <begin position="1"/>
        <end position="58"/>
    </location>
</feature>
<keyword evidence="2" id="KW-0805">Transcription regulation</keyword>
<dbReference type="SUPFAM" id="SSF46785">
    <property type="entry name" value="Winged helix' DNA-binding domain"/>
    <property type="match status" value="1"/>
</dbReference>
<dbReference type="Pfam" id="PF03466">
    <property type="entry name" value="LysR_substrate"/>
    <property type="match status" value="1"/>
</dbReference>
<accession>A0A2R8BV60</accession>
<dbReference type="Gene3D" id="3.40.190.290">
    <property type="match status" value="1"/>
</dbReference>
<name>A0A2R8BV60_9RHOB</name>